<protein>
    <recommendedName>
        <fullName evidence="4">Protein FAR1-RELATED SEQUENCE</fullName>
    </recommendedName>
</protein>
<dbReference type="EMBL" id="JAYWIO010000006">
    <property type="protein sequence ID" value="KAK7256065.1"/>
    <property type="molecule type" value="Genomic_DNA"/>
</dbReference>
<name>A0AAN9EJW2_CROPI</name>
<dbReference type="Proteomes" id="UP001372338">
    <property type="component" value="Unassembled WGS sequence"/>
</dbReference>
<dbReference type="AlphaFoldDB" id="A0AAN9EJW2"/>
<sequence length="260" mass="29520">MWSASYIRGHFFAGFRTTSRCEALHAQLGKFIGYRNDLAELIQHFQRAINLMRNSEIEADFNSLKGVPMEKNAKVDFQVPSTEGLWSAESLRYCRYGSLMDWCRRLCKVASMNAEDYRQIRAKLSHDTFLLEAKQGEKDSGAEPSEPPQPSSPAETATSKQPNLTTQPTQQTPFFGSSQRSDRGIRDPVMVRSKGCTPSQTKVQRKPKRNVKCGICKTEGHNRRMCPIASVVDRLKNKYVADHNSEEGFSNEELEDDFEL</sequence>
<reference evidence="2 3" key="1">
    <citation type="submission" date="2024-01" db="EMBL/GenBank/DDBJ databases">
        <title>The genomes of 5 underutilized Papilionoideae crops provide insights into root nodulation and disease resistanc.</title>
        <authorList>
            <person name="Yuan L."/>
        </authorList>
    </citation>
    <scope>NUCLEOTIDE SEQUENCE [LARGE SCALE GENOMIC DNA]</scope>
    <source>
        <strain evidence="2">ZHUSHIDOU_FW_LH</strain>
        <tissue evidence="2">Leaf</tissue>
    </source>
</reference>
<keyword evidence="3" id="KW-1185">Reference proteome</keyword>
<evidence type="ECO:0000313" key="2">
    <source>
        <dbReference type="EMBL" id="KAK7256065.1"/>
    </source>
</evidence>
<gene>
    <name evidence="2" type="ORF">RIF29_29498</name>
</gene>
<proteinExistence type="predicted"/>
<feature type="region of interest" description="Disordered" evidence="1">
    <location>
        <begin position="136"/>
        <end position="204"/>
    </location>
</feature>
<evidence type="ECO:0008006" key="4">
    <source>
        <dbReference type="Google" id="ProtNLM"/>
    </source>
</evidence>
<accession>A0AAN9EJW2</accession>
<organism evidence="2 3">
    <name type="scientific">Crotalaria pallida</name>
    <name type="common">Smooth rattlebox</name>
    <name type="synonym">Crotalaria striata</name>
    <dbReference type="NCBI Taxonomy" id="3830"/>
    <lineage>
        <taxon>Eukaryota</taxon>
        <taxon>Viridiplantae</taxon>
        <taxon>Streptophyta</taxon>
        <taxon>Embryophyta</taxon>
        <taxon>Tracheophyta</taxon>
        <taxon>Spermatophyta</taxon>
        <taxon>Magnoliopsida</taxon>
        <taxon>eudicotyledons</taxon>
        <taxon>Gunneridae</taxon>
        <taxon>Pentapetalae</taxon>
        <taxon>rosids</taxon>
        <taxon>fabids</taxon>
        <taxon>Fabales</taxon>
        <taxon>Fabaceae</taxon>
        <taxon>Papilionoideae</taxon>
        <taxon>50 kb inversion clade</taxon>
        <taxon>genistoids sensu lato</taxon>
        <taxon>core genistoids</taxon>
        <taxon>Crotalarieae</taxon>
        <taxon>Crotalaria</taxon>
    </lineage>
</organism>
<evidence type="ECO:0000256" key="1">
    <source>
        <dbReference type="SAM" id="MobiDB-lite"/>
    </source>
</evidence>
<comment type="caution">
    <text evidence="2">The sequence shown here is derived from an EMBL/GenBank/DDBJ whole genome shotgun (WGS) entry which is preliminary data.</text>
</comment>
<evidence type="ECO:0000313" key="3">
    <source>
        <dbReference type="Proteomes" id="UP001372338"/>
    </source>
</evidence>
<feature type="compositionally biased region" description="Low complexity" evidence="1">
    <location>
        <begin position="152"/>
        <end position="173"/>
    </location>
</feature>